<dbReference type="InterPro" id="IPR011604">
    <property type="entry name" value="PDDEXK-like_dom_sf"/>
</dbReference>
<dbReference type="EMBL" id="QFOT01000091">
    <property type="protein sequence ID" value="PZP55074.1"/>
    <property type="molecule type" value="Genomic_DNA"/>
</dbReference>
<evidence type="ECO:0000259" key="1">
    <source>
        <dbReference type="Pfam" id="PF12705"/>
    </source>
</evidence>
<dbReference type="InterPro" id="IPR038726">
    <property type="entry name" value="PDDEXK_AddAB-type"/>
</dbReference>
<dbReference type="AlphaFoldDB" id="A0A2W5FKZ7"/>
<proteinExistence type="predicted"/>
<dbReference type="SUPFAM" id="SSF52980">
    <property type="entry name" value="Restriction endonuclease-like"/>
    <property type="match status" value="1"/>
</dbReference>
<organism evidence="2 3">
    <name type="scientific">Micavibrio aeruginosavorus</name>
    <dbReference type="NCBI Taxonomy" id="349221"/>
    <lineage>
        <taxon>Bacteria</taxon>
        <taxon>Pseudomonadati</taxon>
        <taxon>Bdellovibrionota</taxon>
        <taxon>Bdellovibrionia</taxon>
        <taxon>Bdellovibrionales</taxon>
        <taxon>Pseudobdellovibrionaceae</taxon>
        <taxon>Micavibrio</taxon>
    </lineage>
</organism>
<reference evidence="2 3" key="1">
    <citation type="submission" date="2017-08" db="EMBL/GenBank/DDBJ databases">
        <title>Infants hospitalized years apart are colonized by the same room-sourced microbial strains.</title>
        <authorList>
            <person name="Brooks B."/>
            <person name="Olm M.R."/>
            <person name="Firek B.A."/>
            <person name="Baker R."/>
            <person name="Thomas B.C."/>
            <person name="Morowitz M.J."/>
            <person name="Banfield J.F."/>
        </authorList>
    </citation>
    <scope>NUCLEOTIDE SEQUENCE [LARGE SCALE GENOMIC DNA]</scope>
    <source>
        <strain evidence="2">S2_006_000_R2_64</strain>
    </source>
</reference>
<evidence type="ECO:0000313" key="3">
    <source>
        <dbReference type="Proteomes" id="UP000249739"/>
    </source>
</evidence>
<accession>A0A2W5FKZ7</accession>
<dbReference type="InterPro" id="IPR011335">
    <property type="entry name" value="Restrct_endonuc-II-like"/>
</dbReference>
<dbReference type="Proteomes" id="UP000249739">
    <property type="component" value="Unassembled WGS sequence"/>
</dbReference>
<name>A0A2W5FKZ7_9BACT</name>
<gene>
    <name evidence="2" type="ORF">DI586_08020</name>
</gene>
<dbReference type="Pfam" id="PF12705">
    <property type="entry name" value="PDDEXK_1"/>
    <property type="match status" value="1"/>
</dbReference>
<dbReference type="Gene3D" id="3.90.320.10">
    <property type="match status" value="1"/>
</dbReference>
<protein>
    <recommendedName>
        <fullName evidence="1">PD-(D/E)XK endonuclease-like domain-containing protein</fullName>
    </recommendedName>
</protein>
<feature type="domain" description="PD-(D/E)XK endonuclease-like" evidence="1">
    <location>
        <begin position="30"/>
        <end position="85"/>
    </location>
</feature>
<comment type="caution">
    <text evidence="2">The sequence shown here is derived from an EMBL/GenBank/DDBJ whole genome shotgun (WGS) entry which is preliminary data.</text>
</comment>
<sequence>MRILRDPVFAPVFGPGSLAEVPVTGQLPDGRIINGQIDRLVITEMEILIVDFKTNRPSPNETTAVPQAYRHQLKAYAEALLSIYPKHTVKCALLWTDKPLLMPITLDVSI</sequence>
<evidence type="ECO:0000313" key="2">
    <source>
        <dbReference type="EMBL" id="PZP55074.1"/>
    </source>
</evidence>